<sequence>MDSTEQPTNEIVPPTPPSEEAPKEMKLVDVPIDSPNTALNVIVSFLNLAQKRGAFGLDESSKIWECIKVFQQQ</sequence>
<evidence type="ECO:0000313" key="2">
    <source>
        <dbReference type="EMBL" id="QHS94913.1"/>
    </source>
</evidence>
<evidence type="ECO:0000256" key="1">
    <source>
        <dbReference type="SAM" id="MobiDB-lite"/>
    </source>
</evidence>
<dbReference type="AlphaFoldDB" id="A0A6C0BUJ6"/>
<name>A0A6C0BUJ6_9ZZZZ</name>
<protein>
    <submittedName>
        <fullName evidence="2">Uncharacterized protein</fullName>
    </submittedName>
</protein>
<organism evidence="2">
    <name type="scientific">viral metagenome</name>
    <dbReference type="NCBI Taxonomy" id="1070528"/>
    <lineage>
        <taxon>unclassified sequences</taxon>
        <taxon>metagenomes</taxon>
        <taxon>organismal metagenomes</taxon>
    </lineage>
</organism>
<proteinExistence type="predicted"/>
<feature type="region of interest" description="Disordered" evidence="1">
    <location>
        <begin position="1"/>
        <end position="23"/>
    </location>
</feature>
<reference evidence="2" key="1">
    <citation type="journal article" date="2020" name="Nature">
        <title>Giant virus diversity and host interactions through global metagenomics.</title>
        <authorList>
            <person name="Schulz F."/>
            <person name="Roux S."/>
            <person name="Paez-Espino D."/>
            <person name="Jungbluth S."/>
            <person name="Walsh D.A."/>
            <person name="Denef V.J."/>
            <person name="McMahon K.D."/>
            <person name="Konstantinidis K.T."/>
            <person name="Eloe-Fadrosh E.A."/>
            <person name="Kyrpides N.C."/>
            <person name="Woyke T."/>
        </authorList>
    </citation>
    <scope>NUCLEOTIDE SEQUENCE</scope>
    <source>
        <strain evidence="2">GVMAG-M-3300018428-16</strain>
    </source>
</reference>
<accession>A0A6C0BUJ6</accession>
<dbReference type="EMBL" id="MN739235">
    <property type="protein sequence ID" value="QHS94913.1"/>
    <property type="molecule type" value="Genomic_DNA"/>
</dbReference>